<evidence type="ECO:0000313" key="3">
    <source>
        <dbReference type="Proteomes" id="UP000237947"/>
    </source>
</evidence>
<dbReference type="Proteomes" id="UP000237947">
    <property type="component" value="Chromosome"/>
</dbReference>
<dbReference type="Gene3D" id="3.30.200.150">
    <property type="match status" value="1"/>
</dbReference>
<dbReference type="InterPro" id="IPR011009">
    <property type="entry name" value="Kinase-like_dom_sf"/>
</dbReference>
<dbReference type="Pfam" id="PF01636">
    <property type="entry name" value="APH"/>
    <property type="match status" value="1"/>
</dbReference>
<dbReference type="KEGG" id="fsa:C5Q98_05620"/>
<dbReference type="AlphaFoldDB" id="A0A2S0KNV6"/>
<evidence type="ECO:0000313" key="2">
    <source>
        <dbReference type="EMBL" id="AVM42722.1"/>
    </source>
</evidence>
<dbReference type="InterPro" id="IPR051678">
    <property type="entry name" value="AGP_Transferase"/>
</dbReference>
<dbReference type="SUPFAM" id="SSF56112">
    <property type="entry name" value="Protein kinase-like (PK-like)"/>
    <property type="match status" value="1"/>
</dbReference>
<keyword evidence="3" id="KW-1185">Reference proteome</keyword>
<sequence length="315" mass="36206">MTADSDEIILQRILVNHFPNLSKLSFRKISGGTFNRSYIAMVDDAPEFIIRISPGKHNLMYFEQLAMANEGLAYKLMQKYNIPVANYFELGVIDGEEYSIGQFISGKVLSEQLWSDESKDDAINSRLLENLGKIIKRMHSQKVDTDYCGYLFCVEDKSFTSWAEFLIYSVKNVLENAGPELKSNVNLDELINVFEVNREILDSREKTSIIHGDLWAANVIFNDGETYLIDLDRAMIGDPLFEFAAGWMDREEFWQGYGSTKNLESLSGNELLCLRLYNIYMNLLHAISNENQFKDIKTARDYMDSINKRLAELDL</sequence>
<gene>
    <name evidence="2" type="ORF">C5Q98_05620</name>
</gene>
<dbReference type="OrthoDB" id="334783at2"/>
<dbReference type="RefSeq" id="WP_106012674.1">
    <property type="nucleotide sequence ID" value="NZ_CP027226.1"/>
</dbReference>
<dbReference type="Gene3D" id="3.90.1200.10">
    <property type="match status" value="1"/>
</dbReference>
<reference evidence="3" key="1">
    <citation type="submission" date="2018-02" db="EMBL/GenBank/DDBJ databases">
        <authorList>
            <person name="Holder M.E."/>
            <person name="Ajami N.J."/>
            <person name="Petrosino J.F."/>
        </authorList>
    </citation>
    <scope>NUCLEOTIDE SEQUENCE [LARGE SCALE GENOMIC DNA]</scope>
    <source>
        <strain evidence="3">CCUG 47711</strain>
    </source>
</reference>
<proteinExistence type="predicted"/>
<dbReference type="EMBL" id="CP027226">
    <property type="protein sequence ID" value="AVM42722.1"/>
    <property type="molecule type" value="Genomic_DNA"/>
</dbReference>
<dbReference type="InterPro" id="IPR002575">
    <property type="entry name" value="Aminoglycoside_PTrfase"/>
</dbReference>
<accession>A0A2S0KNV6</accession>
<protein>
    <recommendedName>
        <fullName evidence="1">Aminoglycoside phosphotransferase domain-containing protein</fullName>
    </recommendedName>
</protein>
<organism evidence="2 3">
    <name type="scientific">Fastidiosipila sanguinis</name>
    <dbReference type="NCBI Taxonomy" id="236753"/>
    <lineage>
        <taxon>Bacteria</taxon>
        <taxon>Bacillati</taxon>
        <taxon>Bacillota</taxon>
        <taxon>Clostridia</taxon>
        <taxon>Eubacteriales</taxon>
        <taxon>Oscillospiraceae</taxon>
        <taxon>Fastidiosipila</taxon>
    </lineage>
</organism>
<feature type="domain" description="Aminoglycoside phosphotransferase" evidence="1">
    <location>
        <begin position="26"/>
        <end position="254"/>
    </location>
</feature>
<evidence type="ECO:0000259" key="1">
    <source>
        <dbReference type="Pfam" id="PF01636"/>
    </source>
</evidence>
<dbReference type="PANTHER" id="PTHR21310">
    <property type="entry name" value="AMINOGLYCOSIDE PHOSPHOTRANSFERASE-RELATED-RELATED"/>
    <property type="match status" value="1"/>
</dbReference>
<name>A0A2S0KNV6_9FIRM</name>